<dbReference type="PROSITE" id="PS00687">
    <property type="entry name" value="ALDEHYDE_DEHYDR_GLU"/>
    <property type="match status" value="1"/>
</dbReference>
<evidence type="ECO:0000313" key="5">
    <source>
        <dbReference type="EMBL" id="MTH80001.1"/>
    </source>
</evidence>
<evidence type="ECO:0000256" key="2">
    <source>
        <dbReference type="PROSITE-ProRule" id="PRU10007"/>
    </source>
</evidence>
<feature type="active site" evidence="2">
    <location>
        <position position="261"/>
    </location>
</feature>
<evidence type="ECO:0000313" key="6">
    <source>
        <dbReference type="Proteomes" id="UP000478183"/>
    </source>
</evidence>
<sequence length="493" mass="51796">MGLTFDPAAVALPQGHFIDGAFIATAGSTEIQLFRPSDGIAFAACPIAGPETVDRAMQSAARARISSGWSKVRPRERVKVLHAWADLIDAHAEPLARIEALSSTRPITQVREVDIPMATEQIRFFAEMADKEGGALVPTAEDQMGMILTEPYGVVAAIAPWNFPLIMAAWKLGPALAAGNAVVIKPSEMTPHSTLFIADLAVRAGLPPGVLNVVLGDGATTGVAMAGHPLAAKISFTGSTRAGRAIMGNVAQNGIKPMTLELGGKSPQVVFADADIELAANCIARNIMGNAGQVCVAGSRLIVARSVAEDLVGQLQTRMSGALAHPTWDETSTYSPIISTLQIGRIDDIVTRTRTVGGECLIGGGKMDCAGSYYQPTLIAGVDPASPAVREEIFGPVLTIQTFDNGEDEALSLAAHPEYGLAAGVFTRDLGRALRMTQALPAGTLWVNRYGRSWDHILPTGGFGNSGLGKDLGRAAYRANRREKSVLIDIGAS</sequence>
<dbReference type="InterPro" id="IPR016162">
    <property type="entry name" value="Ald_DH_N"/>
</dbReference>
<dbReference type="EMBL" id="WMIE01000024">
    <property type="protein sequence ID" value="MTH80001.1"/>
    <property type="molecule type" value="Genomic_DNA"/>
</dbReference>
<accession>A0A6L6JJI4</accession>
<dbReference type="Proteomes" id="UP000478183">
    <property type="component" value="Unassembled WGS sequence"/>
</dbReference>
<organism evidence="5 6">
    <name type="scientific">Paracoccus aestuariivivens</name>
    <dbReference type="NCBI Taxonomy" id="1820333"/>
    <lineage>
        <taxon>Bacteria</taxon>
        <taxon>Pseudomonadati</taxon>
        <taxon>Pseudomonadota</taxon>
        <taxon>Alphaproteobacteria</taxon>
        <taxon>Rhodobacterales</taxon>
        <taxon>Paracoccaceae</taxon>
        <taxon>Paracoccus</taxon>
    </lineage>
</organism>
<dbReference type="InterPro" id="IPR015590">
    <property type="entry name" value="Aldehyde_DH_dom"/>
</dbReference>
<comment type="similarity">
    <text evidence="3">Belongs to the aldehyde dehydrogenase family.</text>
</comment>
<dbReference type="InterPro" id="IPR016163">
    <property type="entry name" value="Ald_DH_C"/>
</dbReference>
<dbReference type="InterPro" id="IPR016161">
    <property type="entry name" value="Ald_DH/histidinol_DH"/>
</dbReference>
<dbReference type="PANTHER" id="PTHR11699">
    <property type="entry name" value="ALDEHYDE DEHYDROGENASE-RELATED"/>
    <property type="match status" value="1"/>
</dbReference>
<evidence type="ECO:0000256" key="3">
    <source>
        <dbReference type="RuleBase" id="RU003345"/>
    </source>
</evidence>
<dbReference type="AlphaFoldDB" id="A0A6L6JJI4"/>
<dbReference type="OrthoDB" id="9812625at2"/>
<dbReference type="Gene3D" id="3.40.605.10">
    <property type="entry name" value="Aldehyde Dehydrogenase, Chain A, domain 1"/>
    <property type="match status" value="1"/>
</dbReference>
<evidence type="ECO:0000259" key="4">
    <source>
        <dbReference type="Pfam" id="PF00171"/>
    </source>
</evidence>
<keyword evidence="6" id="KW-1185">Reference proteome</keyword>
<feature type="domain" description="Aldehyde dehydrogenase" evidence="4">
    <location>
        <begin position="26"/>
        <end position="483"/>
    </location>
</feature>
<dbReference type="RefSeq" id="WP_155097351.1">
    <property type="nucleotide sequence ID" value="NZ_WMIE01000024.1"/>
</dbReference>
<comment type="caution">
    <text evidence="5">The sequence shown here is derived from an EMBL/GenBank/DDBJ whole genome shotgun (WGS) entry which is preliminary data.</text>
</comment>
<protein>
    <submittedName>
        <fullName evidence="5">Aldehyde dehydrogenase family protein</fullName>
    </submittedName>
</protein>
<gene>
    <name evidence="5" type="ORF">GL286_20045</name>
</gene>
<reference evidence="5 6" key="1">
    <citation type="submission" date="2019-11" db="EMBL/GenBank/DDBJ databases">
        <authorList>
            <person name="Dong K."/>
        </authorList>
    </citation>
    <scope>NUCLEOTIDE SEQUENCE [LARGE SCALE GENOMIC DNA]</scope>
    <source>
        <strain evidence="5 6">NBRC 111993</strain>
    </source>
</reference>
<dbReference type="SUPFAM" id="SSF53720">
    <property type="entry name" value="ALDH-like"/>
    <property type="match status" value="1"/>
</dbReference>
<keyword evidence="1 3" id="KW-0560">Oxidoreductase</keyword>
<evidence type="ECO:0000256" key="1">
    <source>
        <dbReference type="ARBA" id="ARBA00023002"/>
    </source>
</evidence>
<name>A0A6L6JJI4_9RHOB</name>
<dbReference type="GO" id="GO:0004030">
    <property type="term" value="F:aldehyde dehydrogenase [NAD(P)+] activity"/>
    <property type="evidence" value="ECO:0007669"/>
    <property type="project" value="UniProtKB-ARBA"/>
</dbReference>
<dbReference type="Pfam" id="PF00171">
    <property type="entry name" value="Aldedh"/>
    <property type="match status" value="1"/>
</dbReference>
<dbReference type="InterPro" id="IPR029510">
    <property type="entry name" value="Ald_DH_CS_GLU"/>
</dbReference>
<dbReference type="Gene3D" id="3.40.309.10">
    <property type="entry name" value="Aldehyde Dehydrogenase, Chain A, domain 2"/>
    <property type="match status" value="1"/>
</dbReference>
<dbReference type="FunFam" id="3.40.605.10:FF:000001">
    <property type="entry name" value="Aldehyde dehydrogenase 1"/>
    <property type="match status" value="1"/>
</dbReference>
<proteinExistence type="inferred from homology"/>